<name>A0AAD7EIJ1_9AGAR</name>
<proteinExistence type="predicted"/>
<dbReference type="Proteomes" id="UP001218218">
    <property type="component" value="Unassembled WGS sequence"/>
</dbReference>
<comment type="caution">
    <text evidence="1">The sequence shown here is derived from an EMBL/GenBank/DDBJ whole genome shotgun (WGS) entry which is preliminary data.</text>
</comment>
<sequence>MKVAEDILTNRSTASGPDRNHCDYFNNARNPPGADGIYSCTGDIQHNANNQLDTNNQLNIVNARCVGPVFIFGNRKPIQRSAKHEFIVGATSCIDKHFSLIDKRCHRSWRCLRVIMFPRALLYQLNTLL</sequence>
<organism evidence="1 2">
    <name type="scientific">Mycena albidolilacea</name>
    <dbReference type="NCBI Taxonomy" id="1033008"/>
    <lineage>
        <taxon>Eukaryota</taxon>
        <taxon>Fungi</taxon>
        <taxon>Dikarya</taxon>
        <taxon>Basidiomycota</taxon>
        <taxon>Agaricomycotina</taxon>
        <taxon>Agaricomycetes</taxon>
        <taxon>Agaricomycetidae</taxon>
        <taxon>Agaricales</taxon>
        <taxon>Marasmiineae</taxon>
        <taxon>Mycenaceae</taxon>
        <taxon>Mycena</taxon>
    </lineage>
</organism>
<gene>
    <name evidence="1" type="ORF">DFH08DRAFT_1084983</name>
</gene>
<keyword evidence="2" id="KW-1185">Reference proteome</keyword>
<evidence type="ECO:0000313" key="1">
    <source>
        <dbReference type="EMBL" id="KAJ7326456.1"/>
    </source>
</evidence>
<reference evidence="1" key="1">
    <citation type="submission" date="2023-03" db="EMBL/GenBank/DDBJ databases">
        <title>Massive genome expansion in bonnet fungi (Mycena s.s.) driven by repeated elements and novel gene families across ecological guilds.</title>
        <authorList>
            <consortium name="Lawrence Berkeley National Laboratory"/>
            <person name="Harder C.B."/>
            <person name="Miyauchi S."/>
            <person name="Viragh M."/>
            <person name="Kuo A."/>
            <person name="Thoen E."/>
            <person name="Andreopoulos B."/>
            <person name="Lu D."/>
            <person name="Skrede I."/>
            <person name="Drula E."/>
            <person name="Henrissat B."/>
            <person name="Morin E."/>
            <person name="Kohler A."/>
            <person name="Barry K."/>
            <person name="LaButti K."/>
            <person name="Morin E."/>
            <person name="Salamov A."/>
            <person name="Lipzen A."/>
            <person name="Mereny Z."/>
            <person name="Hegedus B."/>
            <person name="Baldrian P."/>
            <person name="Stursova M."/>
            <person name="Weitz H."/>
            <person name="Taylor A."/>
            <person name="Grigoriev I.V."/>
            <person name="Nagy L.G."/>
            <person name="Martin F."/>
            <person name="Kauserud H."/>
        </authorList>
    </citation>
    <scope>NUCLEOTIDE SEQUENCE</scope>
    <source>
        <strain evidence="1">CBHHK002</strain>
    </source>
</reference>
<dbReference type="AlphaFoldDB" id="A0AAD7EIJ1"/>
<dbReference type="EMBL" id="JARIHO010000042">
    <property type="protein sequence ID" value="KAJ7326456.1"/>
    <property type="molecule type" value="Genomic_DNA"/>
</dbReference>
<accession>A0AAD7EIJ1</accession>
<evidence type="ECO:0000313" key="2">
    <source>
        <dbReference type="Proteomes" id="UP001218218"/>
    </source>
</evidence>
<protein>
    <submittedName>
        <fullName evidence="1">Uncharacterized protein</fullName>
    </submittedName>
</protein>